<dbReference type="FunFam" id="1.10.510.10:FF:000358">
    <property type="entry name" value="Putative leucine-rich repeat receptor-like serine/threonine-protein kinase"/>
    <property type="match status" value="1"/>
</dbReference>
<evidence type="ECO:0000256" key="28">
    <source>
        <dbReference type="SAM" id="SignalP"/>
    </source>
</evidence>
<sequence length="1034" mass="112067">MNELIKMERPPASHLVVILLFLHQLQLICSQSQSQVDNDQSVLLSFKAAISSDPSGFLTSWNTSIPLCQWAGVTCSTNTSRVSGLVLEHLSLAGTLSPSLANLTHLATLRLSGNMLTGHIPAIPSLALLDLSSNSLQGTLPTQLLSSNNLTYLNLSKNSLTGTIPIPISIPPSLTSLDLSSNNLTGQIPPQLGSFTSLIRLQLSSNSLEGAIPSSLGNLSRLSTLDLSKNNLRGELPPHLGNLISLVFFKVSNNMLTGPIPSSIYNLSALNDLVLYGNLLSGELPSDIGASLPNLRVLSMYNNQLSGLVPNSLANASRLEEIDLSQNHFSGKIPSNFGMLKNLTWLALEHNQLEAREASDWDFIQSLANCSLLDHLSLDTNNLTGNLPSSVGNLSTELSWLSLWDNQLTGEIPLEIANLVNLNTLGLKGNRFSGKIPNSIGQLSNLGALILFGNQLSGGIPSSIGNLTRLNECYLDHNQLQGEIPSSIGKCQNLIILDLSHNRLSGTIPKELLSLSSLSYYLSLSHNLLSGPLPPEVARLQSLSYLDLSYNKLSDRIPDSLGQCLVLENLAMSNNLFNGSIPVSFKNLRGLKDLDLSHNNLLGDFPDYLADFPYLEHVDLSFNALIGKVPTSGIFANRTAVSVVGNNQVCGGISSLDLPACPEEAPKKKKHLVVLIVVPVVCGILLIILVPGLYIACISKRNLTSKRNSFRDPLEGQFLNLSYAELAKATDDFSFDNLIGVGTYGSVFKGNLGSGELIAVKVLDLQQQGASKSFMAECEALRNIRHRNLLKILTVCSSVDNSGREFKAMVFEFMPNGNLDMWVHPKVDQKVGSRSLTLAERVNIAVDVATGLNYLHNLCATPVVHCDLKPSNVLLDENMTAHIADFGLVRFLQKINGKGYRAPSTSVAAMGSIGYVPPEYGVGNHASPQGDVYSYGVLLIELFIGKRPTDTMFKDGLTLQMFVENQLSNGSKATQIVDASFLSKESLDLGEMLEKCLQLILKTGLSCAKVRPRERIKIKDVVRQLEEVREFLLL</sequence>
<keyword evidence="11 27" id="KW-0812">Transmembrane</keyword>
<comment type="catalytic activity">
    <reaction evidence="21">
        <text>L-threonyl-[protein] + ATP = O-phospho-L-threonyl-[protein] + ADP + H(+)</text>
        <dbReference type="Rhea" id="RHEA:46608"/>
        <dbReference type="Rhea" id="RHEA-COMP:11060"/>
        <dbReference type="Rhea" id="RHEA-COMP:11605"/>
        <dbReference type="ChEBI" id="CHEBI:15378"/>
        <dbReference type="ChEBI" id="CHEBI:30013"/>
        <dbReference type="ChEBI" id="CHEBI:30616"/>
        <dbReference type="ChEBI" id="CHEBI:61977"/>
        <dbReference type="ChEBI" id="CHEBI:456216"/>
        <dbReference type="EC" id="2.7.11.1"/>
    </reaction>
</comment>
<comment type="function">
    <text evidence="23">Receptor kinase that detects X.oryzae pv. oryzae protein Ax21 to promote innate immunity. Following X.oryzae pv. oryzae protein Ax21 detection, undergoes cleavage, releasing the processed protein kinase Xa21 chain.</text>
</comment>
<keyword evidence="20" id="KW-0325">Glycoprotein</keyword>
<dbReference type="PRINTS" id="PR00019">
    <property type="entry name" value="LEURICHRPT"/>
</dbReference>
<dbReference type="Gene3D" id="3.80.10.10">
    <property type="entry name" value="Ribonuclease Inhibitor"/>
    <property type="match status" value="3"/>
</dbReference>
<evidence type="ECO:0000313" key="31">
    <source>
        <dbReference type="Proteomes" id="UP001140206"/>
    </source>
</evidence>
<evidence type="ECO:0000256" key="8">
    <source>
        <dbReference type="ARBA" id="ARBA00022553"/>
    </source>
</evidence>
<keyword evidence="31" id="KW-1185">Reference proteome</keyword>
<evidence type="ECO:0000256" key="12">
    <source>
        <dbReference type="ARBA" id="ARBA00022729"/>
    </source>
</evidence>
<comment type="function">
    <text evidence="24">The processed protein kinase Xa21 chain released by protein cleavage after X.oryzae pv. oryzae protein Ax21 detection translocates into the nucleus where it can bind and regulate WRKY62, a transcription factor. Confers resistance to the bacterial pathogen X.oryzae pv. oryzae (Xoo).</text>
</comment>
<feature type="signal peptide" evidence="28">
    <location>
        <begin position="1"/>
        <end position="30"/>
    </location>
</feature>
<reference evidence="30" key="1">
    <citation type="submission" date="2022-08" db="EMBL/GenBank/DDBJ databases">
        <authorList>
            <person name="Marques A."/>
        </authorList>
    </citation>
    <scope>NUCLEOTIDE SEQUENCE</scope>
    <source>
        <strain evidence="30">RhyPub2mFocal</strain>
        <tissue evidence="30">Leaves</tissue>
    </source>
</reference>
<dbReference type="Pfam" id="PF13855">
    <property type="entry name" value="LRR_8"/>
    <property type="match status" value="3"/>
</dbReference>
<keyword evidence="7" id="KW-0723">Serine/threonine-protein kinase</keyword>
<evidence type="ECO:0000256" key="15">
    <source>
        <dbReference type="ARBA" id="ARBA00022777"/>
    </source>
</evidence>
<keyword evidence="13" id="KW-0677">Repeat</keyword>
<protein>
    <recommendedName>
        <fullName evidence="25">Receptor kinase-like protein Xa21</fullName>
        <ecNumber evidence="5">2.7.11.1</ecNumber>
    </recommendedName>
</protein>
<evidence type="ECO:0000256" key="17">
    <source>
        <dbReference type="ARBA" id="ARBA00022989"/>
    </source>
</evidence>
<dbReference type="FunFam" id="3.80.10.10:FF:000288">
    <property type="entry name" value="LRR receptor-like serine/threonine-protein kinase EFR"/>
    <property type="match status" value="1"/>
</dbReference>
<dbReference type="PROSITE" id="PS51450">
    <property type="entry name" value="LRR"/>
    <property type="match status" value="2"/>
</dbReference>
<evidence type="ECO:0000256" key="18">
    <source>
        <dbReference type="ARBA" id="ARBA00023136"/>
    </source>
</evidence>
<dbReference type="FunFam" id="3.80.10.10:FF:000041">
    <property type="entry name" value="LRR receptor-like serine/threonine-protein kinase ERECTA"/>
    <property type="match status" value="1"/>
</dbReference>
<dbReference type="PROSITE" id="PS00107">
    <property type="entry name" value="PROTEIN_KINASE_ATP"/>
    <property type="match status" value="1"/>
</dbReference>
<keyword evidence="15 30" id="KW-0418">Kinase</keyword>
<dbReference type="InterPro" id="IPR051716">
    <property type="entry name" value="Plant_RL_S/T_kinase"/>
</dbReference>
<dbReference type="Pfam" id="PF08263">
    <property type="entry name" value="LRRNT_2"/>
    <property type="match status" value="1"/>
</dbReference>
<dbReference type="Gene3D" id="1.10.510.10">
    <property type="entry name" value="Transferase(Phosphotransferase) domain 1"/>
    <property type="match status" value="1"/>
</dbReference>
<evidence type="ECO:0000256" key="13">
    <source>
        <dbReference type="ARBA" id="ARBA00022737"/>
    </source>
</evidence>
<evidence type="ECO:0000256" key="2">
    <source>
        <dbReference type="ARBA" id="ARBA00004389"/>
    </source>
</evidence>
<keyword evidence="8" id="KW-0597">Phosphoprotein</keyword>
<evidence type="ECO:0000256" key="19">
    <source>
        <dbReference type="ARBA" id="ARBA00023170"/>
    </source>
</evidence>
<dbReference type="AlphaFoldDB" id="A0AAV8DTB1"/>
<evidence type="ECO:0000256" key="24">
    <source>
        <dbReference type="ARBA" id="ARBA00056628"/>
    </source>
</evidence>
<keyword evidence="16 26" id="KW-0067">ATP-binding</keyword>
<keyword evidence="19 30" id="KW-0675">Receptor</keyword>
<dbReference type="SUPFAM" id="SSF56112">
    <property type="entry name" value="Protein kinase-like (PK-like)"/>
    <property type="match status" value="1"/>
</dbReference>
<feature type="chain" id="PRO_5043406627" description="Receptor kinase-like protein Xa21" evidence="28">
    <location>
        <begin position="31"/>
        <end position="1034"/>
    </location>
</feature>
<dbReference type="PANTHER" id="PTHR48053:SF151">
    <property type="entry name" value="OS02G0216000 PROTEIN"/>
    <property type="match status" value="1"/>
</dbReference>
<dbReference type="InterPro" id="IPR017441">
    <property type="entry name" value="Protein_kinase_ATP_BS"/>
</dbReference>
<gene>
    <name evidence="30" type="ORF">LUZ62_055391</name>
</gene>
<comment type="caution">
    <text evidence="30">The sequence shown here is derived from an EMBL/GenBank/DDBJ whole genome shotgun (WGS) entry which is preliminary data.</text>
</comment>
<keyword evidence="10" id="KW-0808">Transferase</keyword>
<evidence type="ECO:0000256" key="21">
    <source>
        <dbReference type="ARBA" id="ARBA00047899"/>
    </source>
</evidence>
<evidence type="ECO:0000256" key="16">
    <source>
        <dbReference type="ARBA" id="ARBA00022840"/>
    </source>
</evidence>
<dbReference type="InterPro" id="IPR013210">
    <property type="entry name" value="LRR_N_plant-typ"/>
</dbReference>
<comment type="subcellular location">
    <subcellularLocation>
        <location evidence="1">Cell membrane</location>
        <topology evidence="1">Single-pass membrane protein</topology>
    </subcellularLocation>
    <subcellularLocation>
        <location evidence="2">Endoplasmic reticulum membrane</location>
        <topology evidence="2">Single-pass membrane protein</topology>
    </subcellularLocation>
    <subcellularLocation>
        <location evidence="3">Membrane</location>
        <topology evidence="3">Single-pass type I membrane protein</topology>
    </subcellularLocation>
</comment>
<dbReference type="GO" id="GO:0005886">
    <property type="term" value="C:plasma membrane"/>
    <property type="evidence" value="ECO:0007669"/>
    <property type="project" value="UniProtKB-SubCell"/>
</dbReference>
<dbReference type="FunFam" id="3.80.10.10:FF:000095">
    <property type="entry name" value="LRR receptor-like serine/threonine-protein kinase GSO1"/>
    <property type="match status" value="1"/>
</dbReference>
<dbReference type="SUPFAM" id="SSF52058">
    <property type="entry name" value="L domain-like"/>
    <property type="match status" value="2"/>
</dbReference>
<accession>A0AAV8DTB1</accession>
<evidence type="ECO:0000256" key="20">
    <source>
        <dbReference type="ARBA" id="ARBA00023180"/>
    </source>
</evidence>
<evidence type="ECO:0000256" key="9">
    <source>
        <dbReference type="ARBA" id="ARBA00022614"/>
    </source>
</evidence>
<keyword evidence="14 26" id="KW-0547">Nucleotide-binding</keyword>
<dbReference type="InterPro" id="IPR032675">
    <property type="entry name" value="LRR_dom_sf"/>
</dbReference>
<dbReference type="Gene3D" id="3.30.200.20">
    <property type="entry name" value="Phosphorylase Kinase, domain 1"/>
    <property type="match status" value="1"/>
</dbReference>
<dbReference type="Proteomes" id="UP001140206">
    <property type="component" value="Chromosome 3"/>
</dbReference>
<keyword evidence="17 27" id="KW-1133">Transmembrane helix</keyword>
<dbReference type="PROSITE" id="PS00108">
    <property type="entry name" value="PROTEIN_KINASE_ST"/>
    <property type="match status" value="1"/>
</dbReference>
<evidence type="ECO:0000256" key="26">
    <source>
        <dbReference type="PROSITE-ProRule" id="PRU10141"/>
    </source>
</evidence>
<dbReference type="PANTHER" id="PTHR48053">
    <property type="entry name" value="LEUCINE RICH REPEAT FAMILY PROTEIN, EXPRESSED"/>
    <property type="match status" value="1"/>
</dbReference>
<comment type="catalytic activity">
    <reaction evidence="22">
        <text>L-seryl-[protein] + ATP = O-phospho-L-seryl-[protein] + ADP + H(+)</text>
        <dbReference type="Rhea" id="RHEA:17989"/>
        <dbReference type="Rhea" id="RHEA-COMP:9863"/>
        <dbReference type="Rhea" id="RHEA-COMP:11604"/>
        <dbReference type="ChEBI" id="CHEBI:15378"/>
        <dbReference type="ChEBI" id="CHEBI:29999"/>
        <dbReference type="ChEBI" id="CHEBI:30616"/>
        <dbReference type="ChEBI" id="CHEBI:83421"/>
        <dbReference type="ChEBI" id="CHEBI:456216"/>
        <dbReference type="EC" id="2.7.11.1"/>
    </reaction>
</comment>
<evidence type="ECO:0000256" key="3">
    <source>
        <dbReference type="ARBA" id="ARBA00004479"/>
    </source>
</evidence>
<keyword evidence="12 28" id="KW-0732">Signal</keyword>
<keyword evidence="18 27" id="KW-0472">Membrane</keyword>
<evidence type="ECO:0000256" key="23">
    <source>
        <dbReference type="ARBA" id="ARBA00054320"/>
    </source>
</evidence>
<name>A0AAV8DTB1_9POAL</name>
<comment type="similarity">
    <text evidence="4">Belongs to the protein kinase superfamily. Ser/Thr protein kinase family.</text>
</comment>
<feature type="binding site" evidence="26">
    <location>
        <position position="761"/>
    </location>
    <ligand>
        <name>ATP</name>
        <dbReference type="ChEBI" id="CHEBI:30616"/>
    </ligand>
</feature>
<evidence type="ECO:0000256" key="27">
    <source>
        <dbReference type="SAM" id="Phobius"/>
    </source>
</evidence>
<evidence type="ECO:0000256" key="4">
    <source>
        <dbReference type="ARBA" id="ARBA00008684"/>
    </source>
</evidence>
<keyword evidence="9" id="KW-0433">Leucine-rich repeat</keyword>
<evidence type="ECO:0000256" key="22">
    <source>
        <dbReference type="ARBA" id="ARBA00048679"/>
    </source>
</evidence>
<dbReference type="InterPro" id="IPR011009">
    <property type="entry name" value="Kinase-like_dom_sf"/>
</dbReference>
<dbReference type="SMART" id="SM00369">
    <property type="entry name" value="LRR_TYP"/>
    <property type="match status" value="11"/>
</dbReference>
<evidence type="ECO:0000256" key="7">
    <source>
        <dbReference type="ARBA" id="ARBA00022527"/>
    </source>
</evidence>
<dbReference type="InterPro" id="IPR000719">
    <property type="entry name" value="Prot_kinase_dom"/>
</dbReference>
<feature type="domain" description="Protein kinase" evidence="29">
    <location>
        <begin position="733"/>
        <end position="1032"/>
    </location>
</feature>
<evidence type="ECO:0000256" key="10">
    <source>
        <dbReference type="ARBA" id="ARBA00022679"/>
    </source>
</evidence>
<dbReference type="EMBL" id="JAMFTS010000003">
    <property type="protein sequence ID" value="KAJ4771134.1"/>
    <property type="molecule type" value="Genomic_DNA"/>
</dbReference>
<dbReference type="GO" id="GO:0004674">
    <property type="term" value="F:protein serine/threonine kinase activity"/>
    <property type="evidence" value="ECO:0007669"/>
    <property type="project" value="UniProtKB-KW"/>
</dbReference>
<feature type="transmembrane region" description="Helical" evidence="27">
    <location>
        <begin position="672"/>
        <end position="697"/>
    </location>
</feature>
<dbReference type="GO" id="GO:0005524">
    <property type="term" value="F:ATP binding"/>
    <property type="evidence" value="ECO:0007669"/>
    <property type="project" value="UniProtKB-UniRule"/>
</dbReference>
<dbReference type="InterPro" id="IPR001611">
    <property type="entry name" value="Leu-rich_rpt"/>
</dbReference>
<dbReference type="InterPro" id="IPR008271">
    <property type="entry name" value="Ser/Thr_kinase_AS"/>
</dbReference>
<evidence type="ECO:0000256" key="11">
    <source>
        <dbReference type="ARBA" id="ARBA00022692"/>
    </source>
</evidence>
<dbReference type="GO" id="GO:0005789">
    <property type="term" value="C:endoplasmic reticulum membrane"/>
    <property type="evidence" value="ECO:0007669"/>
    <property type="project" value="UniProtKB-SubCell"/>
</dbReference>
<dbReference type="PROSITE" id="PS50011">
    <property type="entry name" value="PROTEIN_KINASE_DOM"/>
    <property type="match status" value="1"/>
</dbReference>
<dbReference type="InterPro" id="IPR003591">
    <property type="entry name" value="Leu-rich_rpt_typical-subtyp"/>
</dbReference>
<proteinExistence type="inferred from homology"/>
<evidence type="ECO:0000256" key="5">
    <source>
        <dbReference type="ARBA" id="ARBA00012513"/>
    </source>
</evidence>
<evidence type="ECO:0000256" key="25">
    <source>
        <dbReference type="ARBA" id="ARBA00072040"/>
    </source>
</evidence>
<evidence type="ECO:0000256" key="14">
    <source>
        <dbReference type="ARBA" id="ARBA00022741"/>
    </source>
</evidence>
<organism evidence="30 31">
    <name type="scientific">Rhynchospora pubera</name>
    <dbReference type="NCBI Taxonomy" id="906938"/>
    <lineage>
        <taxon>Eukaryota</taxon>
        <taxon>Viridiplantae</taxon>
        <taxon>Streptophyta</taxon>
        <taxon>Embryophyta</taxon>
        <taxon>Tracheophyta</taxon>
        <taxon>Spermatophyta</taxon>
        <taxon>Magnoliopsida</taxon>
        <taxon>Liliopsida</taxon>
        <taxon>Poales</taxon>
        <taxon>Cyperaceae</taxon>
        <taxon>Cyperoideae</taxon>
        <taxon>Rhynchosporeae</taxon>
        <taxon>Rhynchospora</taxon>
    </lineage>
</organism>
<dbReference type="EC" id="2.7.11.1" evidence="5"/>
<dbReference type="FunFam" id="3.30.200.20:FF:000432">
    <property type="entry name" value="LRR receptor-like serine/threonine-protein kinase EFR"/>
    <property type="match status" value="1"/>
</dbReference>
<dbReference type="Pfam" id="PF00069">
    <property type="entry name" value="Pkinase"/>
    <property type="match status" value="1"/>
</dbReference>
<evidence type="ECO:0000256" key="6">
    <source>
        <dbReference type="ARBA" id="ARBA00022475"/>
    </source>
</evidence>
<dbReference type="SMART" id="SM00220">
    <property type="entry name" value="S_TKc"/>
    <property type="match status" value="1"/>
</dbReference>
<evidence type="ECO:0000259" key="29">
    <source>
        <dbReference type="PROSITE" id="PS50011"/>
    </source>
</evidence>
<evidence type="ECO:0000256" key="1">
    <source>
        <dbReference type="ARBA" id="ARBA00004162"/>
    </source>
</evidence>
<evidence type="ECO:0000313" key="30">
    <source>
        <dbReference type="EMBL" id="KAJ4771134.1"/>
    </source>
</evidence>
<keyword evidence="6" id="KW-1003">Cell membrane</keyword>
<dbReference type="Pfam" id="PF00560">
    <property type="entry name" value="LRR_1"/>
    <property type="match status" value="7"/>
</dbReference>